<sequence length="225" mass="25627">MRAMNDLLERLDERLLPAADPARAAGMAAYMKNQFEFLGLPAPVLQKMVKAAQSGLPRPTPGQLRTIALELWARPQREYQYVACSYLVRHVDVPGPDFVPVLRSLVTTKSWWDTIDPLATRFTGGLVKRHRALVDVMDEWSRAENLWLVRVAILHQLHYGADTDEERLFAYCAAQAGHRDFFVRKAIGWALRQYARTAPHEVRTFVEAHRSVLSGLSLREATKHL</sequence>
<dbReference type="Gene3D" id="1.25.10.90">
    <property type="match status" value="1"/>
</dbReference>
<dbReference type="AlphaFoldDB" id="A0A7W7CT03"/>
<dbReference type="PANTHER" id="PTHR34070:SF1">
    <property type="entry name" value="DNA ALKYLATION REPAIR PROTEIN"/>
    <property type="match status" value="1"/>
</dbReference>
<comment type="caution">
    <text evidence="1">The sequence shown here is derived from an EMBL/GenBank/DDBJ whole genome shotgun (WGS) entry which is preliminary data.</text>
</comment>
<accession>A0A7W7CT03</accession>
<dbReference type="InterPro" id="IPR014825">
    <property type="entry name" value="DNA_alkylation"/>
</dbReference>
<evidence type="ECO:0000313" key="1">
    <source>
        <dbReference type="EMBL" id="MBB4694171.1"/>
    </source>
</evidence>
<reference evidence="1 2" key="1">
    <citation type="submission" date="2020-08" db="EMBL/GenBank/DDBJ databases">
        <title>Sequencing the genomes of 1000 actinobacteria strains.</title>
        <authorList>
            <person name="Klenk H.-P."/>
        </authorList>
    </citation>
    <scope>NUCLEOTIDE SEQUENCE [LARGE SCALE GENOMIC DNA]</scope>
    <source>
        <strain evidence="1 2">DSM 45518</strain>
    </source>
</reference>
<dbReference type="SUPFAM" id="SSF48371">
    <property type="entry name" value="ARM repeat"/>
    <property type="match status" value="1"/>
</dbReference>
<organism evidence="1 2">
    <name type="scientific">Paractinoplanes abujensis</name>
    <dbReference type="NCBI Taxonomy" id="882441"/>
    <lineage>
        <taxon>Bacteria</taxon>
        <taxon>Bacillati</taxon>
        <taxon>Actinomycetota</taxon>
        <taxon>Actinomycetes</taxon>
        <taxon>Micromonosporales</taxon>
        <taxon>Micromonosporaceae</taxon>
        <taxon>Paractinoplanes</taxon>
    </lineage>
</organism>
<dbReference type="PANTHER" id="PTHR34070">
    <property type="entry name" value="ARMADILLO-TYPE FOLD"/>
    <property type="match status" value="1"/>
</dbReference>
<dbReference type="InterPro" id="IPR016024">
    <property type="entry name" value="ARM-type_fold"/>
</dbReference>
<gene>
    <name evidence="1" type="ORF">BKA14_004319</name>
</gene>
<dbReference type="RefSeq" id="WP_239092795.1">
    <property type="nucleotide sequence ID" value="NZ_BOMC01000039.1"/>
</dbReference>
<dbReference type="Pfam" id="PF08713">
    <property type="entry name" value="DNA_alkylation"/>
    <property type="match status" value="1"/>
</dbReference>
<protein>
    <submittedName>
        <fullName evidence="1">3-methyladenine DNA glycosylase AlkD</fullName>
    </submittedName>
</protein>
<evidence type="ECO:0000313" key="2">
    <source>
        <dbReference type="Proteomes" id="UP000542742"/>
    </source>
</evidence>
<dbReference type="Proteomes" id="UP000542742">
    <property type="component" value="Unassembled WGS sequence"/>
</dbReference>
<keyword evidence="2" id="KW-1185">Reference proteome</keyword>
<name>A0A7W7CT03_9ACTN</name>
<proteinExistence type="predicted"/>
<dbReference type="EMBL" id="JACHMF010000001">
    <property type="protein sequence ID" value="MBB4694171.1"/>
    <property type="molecule type" value="Genomic_DNA"/>
</dbReference>
<dbReference type="CDD" id="cd07064">
    <property type="entry name" value="AlkD_like_1"/>
    <property type="match status" value="1"/>
</dbReference>